<reference evidence="1 2" key="1">
    <citation type="submission" date="2014-02" db="EMBL/GenBank/DDBJ databases">
        <title>Draft genome sequence of Lysinibacillus sinduriensis JCM 15800.</title>
        <authorList>
            <person name="Zhang F."/>
            <person name="Wang G."/>
            <person name="Zhang L."/>
        </authorList>
    </citation>
    <scope>NUCLEOTIDE SEQUENCE [LARGE SCALE GENOMIC DNA]</scope>
    <source>
        <strain evidence="1 2">JCM 15800</strain>
    </source>
</reference>
<organism evidence="1 2">
    <name type="scientific">Ureibacillus sinduriensis BLB-1 = JCM 15800</name>
    <dbReference type="NCBI Taxonomy" id="1384057"/>
    <lineage>
        <taxon>Bacteria</taxon>
        <taxon>Bacillati</taxon>
        <taxon>Bacillota</taxon>
        <taxon>Bacilli</taxon>
        <taxon>Bacillales</taxon>
        <taxon>Caryophanaceae</taxon>
        <taxon>Ureibacillus</taxon>
    </lineage>
</organism>
<keyword evidence="2" id="KW-1185">Reference proteome</keyword>
<dbReference type="AlphaFoldDB" id="A0A0A3HYH0"/>
<gene>
    <name evidence="1" type="ORF">CD33_02235</name>
</gene>
<proteinExistence type="predicted"/>
<protein>
    <submittedName>
        <fullName evidence="1">Uncharacterized protein</fullName>
    </submittedName>
</protein>
<evidence type="ECO:0000313" key="1">
    <source>
        <dbReference type="EMBL" id="KGR77656.1"/>
    </source>
</evidence>
<sequence>MPSSEKQLEESTKRRFLSLQAIFEIVTELAPAARQEKRKVLAQLQKQLEESTKGRFLSLQAIFEIVTELAPAARLRKAKGACPAPKNNWRNRQKDAFCPCRRFSKL</sequence>
<evidence type="ECO:0000313" key="2">
    <source>
        <dbReference type="Proteomes" id="UP000030408"/>
    </source>
</evidence>
<dbReference type="EMBL" id="JPVO01000036">
    <property type="protein sequence ID" value="KGR77656.1"/>
    <property type="molecule type" value="Genomic_DNA"/>
</dbReference>
<accession>A0A0A3HYH0</accession>
<dbReference type="Proteomes" id="UP000030408">
    <property type="component" value="Unassembled WGS sequence"/>
</dbReference>
<name>A0A0A3HYH0_9BACL</name>
<comment type="caution">
    <text evidence="1">The sequence shown here is derived from an EMBL/GenBank/DDBJ whole genome shotgun (WGS) entry which is preliminary data.</text>
</comment>
<dbReference type="STRING" id="1384057.CD33_02235"/>
<dbReference type="RefSeq" id="WP_036197729.1">
    <property type="nucleotide sequence ID" value="NZ_JPVO01000036.1"/>
</dbReference>